<sequence>MPEDDPARGPAEVLDTGADRGWSRARRRGVSLLVLVALLTTAVVVLLDRSAPASSPGPSATAPPAGTADGPPGPPVVLRRSGPVPAGLDEGTLYARSADTVFRVDLGTGRVTATPAAVPAPGPVSFVPGPAGVLVRPVEDGPGLLVPDDGAARPLRGLLSAGAQVLPAGRGRLWVSELMDGRSSTLALTSFDGTPTGTSVRENGYFLPDGTGGLLLVDSGGVYERVRGSWRRLAVGTALASGRHHQLLASCSGDVYCESLTLVLRDRARREQHAVLEGTDIPLPGGGSLSADGRYLATLAAEDPDADGNGRALVVELETGRVVKQMVVPATSPDVSAVTAWSPAGPRLVGLDQGQLFVLDAATGRTTRPDLGLPAGTRLVQLALRSATAP</sequence>
<feature type="region of interest" description="Disordered" evidence="1">
    <location>
        <begin position="51"/>
        <end position="83"/>
    </location>
</feature>
<evidence type="ECO:0000256" key="1">
    <source>
        <dbReference type="SAM" id="MobiDB-lite"/>
    </source>
</evidence>
<evidence type="ECO:0000313" key="3">
    <source>
        <dbReference type="EMBL" id="SDR94687.1"/>
    </source>
</evidence>
<organism evidence="3 4">
    <name type="scientific">Friedmanniella luteola</name>
    <dbReference type="NCBI Taxonomy" id="546871"/>
    <lineage>
        <taxon>Bacteria</taxon>
        <taxon>Bacillati</taxon>
        <taxon>Actinomycetota</taxon>
        <taxon>Actinomycetes</taxon>
        <taxon>Propionibacteriales</taxon>
        <taxon>Nocardioidaceae</taxon>
        <taxon>Friedmanniella</taxon>
    </lineage>
</organism>
<dbReference type="AlphaFoldDB" id="A0A1H1N6Z2"/>
<name>A0A1H1N6Z2_9ACTN</name>
<dbReference type="OrthoDB" id="3515089at2"/>
<feature type="transmembrane region" description="Helical" evidence="2">
    <location>
        <begin position="30"/>
        <end position="47"/>
    </location>
</feature>
<reference evidence="3 4" key="1">
    <citation type="submission" date="2016-10" db="EMBL/GenBank/DDBJ databases">
        <authorList>
            <person name="de Groot N.N."/>
        </authorList>
    </citation>
    <scope>NUCLEOTIDE SEQUENCE [LARGE SCALE GENOMIC DNA]</scope>
    <source>
        <strain evidence="3 4">DSM 21741</strain>
    </source>
</reference>
<evidence type="ECO:0000313" key="4">
    <source>
        <dbReference type="Proteomes" id="UP000199092"/>
    </source>
</evidence>
<keyword evidence="2" id="KW-1133">Transmembrane helix</keyword>
<feature type="compositionally biased region" description="Low complexity" evidence="1">
    <location>
        <begin position="51"/>
        <end position="70"/>
    </location>
</feature>
<protein>
    <submittedName>
        <fullName evidence="3">Uncharacterized protein</fullName>
    </submittedName>
</protein>
<dbReference type="Proteomes" id="UP000199092">
    <property type="component" value="Chromosome I"/>
</dbReference>
<gene>
    <name evidence="3" type="ORF">SAMN04488543_0803</name>
</gene>
<dbReference type="EMBL" id="LT629749">
    <property type="protein sequence ID" value="SDR94687.1"/>
    <property type="molecule type" value="Genomic_DNA"/>
</dbReference>
<proteinExistence type="predicted"/>
<dbReference type="InterPro" id="IPR011044">
    <property type="entry name" value="Quino_amine_DH_bsu"/>
</dbReference>
<evidence type="ECO:0000256" key="2">
    <source>
        <dbReference type="SAM" id="Phobius"/>
    </source>
</evidence>
<dbReference type="SUPFAM" id="SSF50969">
    <property type="entry name" value="YVTN repeat-like/Quinoprotein amine dehydrogenase"/>
    <property type="match status" value="1"/>
</dbReference>
<keyword evidence="4" id="KW-1185">Reference proteome</keyword>
<dbReference type="RefSeq" id="WP_091410387.1">
    <property type="nucleotide sequence ID" value="NZ_LT629749.1"/>
</dbReference>
<keyword evidence="2" id="KW-0472">Membrane</keyword>
<keyword evidence="2" id="KW-0812">Transmembrane</keyword>
<accession>A0A1H1N6Z2</accession>
<dbReference type="STRING" id="546871.SAMN04488543_0803"/>